<name>A0A2V2BFL8_9GAMM</name>
<evidence type="ECO:0000313" key="3">
    <source>
        <dbReference type="Proteomes" id="UP000245981"/>
    </source>
</evidence>
<gene>
    <name evidence="2" type="ORF">C7431_101389</name>
</gene>
<comment type="caution">
    <text evidence="2">The sequence shown here is derived from an EMBL/GenBank/DDBJ whole genome shotgun (WGS) entry which is preliminary data.</text>
</comment>
<feature type="domain" description="Glycosyl hydrolase family 13 catalytic" evidence="1">
    <location>
        <begin position="12"/>
        <end position="425"/>
    </location>
</feature>
<protein>
    <submittedName>
        <fullName evidence="2">(1-&gt;4)-alpha-D-glucan 1-alpha-D-glucosylmutase</fullName>
    </submittedName>
</protein>
<organism evidence="2 3">
    <name type="scientific">Pantoea allii</name>
    <dbReference type="NCBI Taxonomy" id="574096"/>
    <lineage>
        <taxon>Bacteria</taxon>
        <taxon>Pseudomonadati</taxon>
        <taxon>Pseudomonadota</taxon>
        <taxon>Gammaproteobacteria</taxon>
        <taxon>Enterobacterales</taxon>
        <taxon>Erwiniaceae</taxon>
        <taxon>Pantoea</taxon>
    </lineage>
</organism>
<dbReference type="PANTHER" id="PTHR10357:SF216">
    <property type="entry name" value="MALTOOLIGOSYL TREHALOSE SYNTHASE-RELATED"/>
    <property type="match status" value="1"/>
</dbReference>
<proteinExistence type="predicted"/>
<dbReference type="Gene3D" id="1.10.10.470">
    <property type="entry name" value="Maltooligosyl trehalose synthase, domain 4"/>
    <property type="match status" value="1"/>
</dbReference>
<dbReference type="CDD" id="cd11336">
    <property type="entry name" value="AmyAc_MTSase"/>
    <property type="match status" value="1"/>
</dbReference>
<dbReference type="AlphaFoldDB" id="A0A2V2BFL8"/>
<dbReference type="InterPro" id="IPR013797">
    <property type="entry name" value="Maltooligo_trehalose_synth_4"/>
</dbReference>
<dbReference type="RefSeq" id="WP_109716254.1">
    <property type="nucleotide sequence ID" value="NZ_JASHLS010000010.1"/>
</dbReference>
<dbReference type="PANTHER" id="PTHR10357">
    <property type="entry name" value="ALPHA-AMYLASE FAMILY MEMBER"/>
    <property type="match status" value="1"/>
</dbReference>
<dbReference type="STRING" id="574096.HA38_21350"/>
<evidence type="ECO:0000313" key="2">
    <source>
        <dbReference type="EMBL" id="PWL00577.1"/>
    </source>
</evidence>
<sequence>MSIPTATYRIQFRNGMTFDRAAALIPYLKHIGISHLYASPVFTATRESTHGYDVTDVNQIDPAIGGRAGFDRLAQALKQAGMGFIIDIVPNHMAASLENGWWYDVLEHGQNSRYAHYFDIDWSRRLTLPFLGDDLDTVLENGDLAVKRDPQTGKPALAYFESYYPLTPESWQGREEAVLQLRSKAELAALHQQQPWRLMSWRDAAQDLSYRRFFEVTGLVGVRVEDPAVFRDAHRLILELVHSGAVDGLRVDHVDGLADPKGYLEQLRHEAGAACYITVEKILGEGEQIPADWPISGTTGYEFIAALSHVLVDNHHLDALRQAYESVSGNAVQMADELRNAKCLMADRNFAGEFSRLMDLATAIAAGEQMTVNPDQLRAALRELLVAFPVYRTYGNAHGLPADDLQRLQDIASNVKASAQAPDSRTIDFLLQIMQGNVDTKVTGLADSFRTRFQQLTGPLMAKSIEDTLFYRQNRALALNEVGAEPLQQQFDPQQFHHEMQTRLARQPDALTASSTHDTKRGEDARARLYTLTEAPQRWATCVERWRGLNRQAVRPLEDGPAPEASVEWMLYQALAGVWPPTLDPQDSAGLEALAERFAGYVEKALREAKLRTDWTENNAAYEQAVLDYARHLLSPTNQAFLQDFVKALQPFIQTGLINSLSQRVIKLTAPGVPDIYQGSEALDFSLVDPDNRREPDYVALQQMLAAATTALPATLDGWLQGQVNQQATVALLNARRDRPELFARGAYLPLTAQGAHSDRLLAFARTRGNDAVIVITSRLMFNPQQNLETPPSARWAATEIVLPDELAHRRYRDVLSGQEITLTDRITLETLNNYWALALFAC</sequence>
<dbReference type="Gene3D" id="3.30.1590.10">
    <property type="entry name" value="Maltooligosyl trehalose synthase, domain 2"/>
    <property type="match status" value="1"/>
</dbReference>
<reference evidence="2 3" key="1">
    <citation type="submission" date="2018-05" db="EMBL/GenBank/DDBJ databases">
        <title>Genomic Encyclopedia of Type Strains, Phase IV (KMG-V): Genome sequencing to study the core and pangenomes of soil and plant-associated prokaryotes.</title>
        <authorList>
            <person name="Whitman W."/>
        </authorList>
    </citation>
    <scope>NUCLEOTIDE SEQUENCE [LARGE SCALE GENOMIC DNA]</scope>
    <source>
        <strain evidence="2 3">PNA 200-10</strain>
    </source>
</reference>
<dbReference type="GO" id="GO:0005992">
    <property type="term" value="P:trehalose biosynthetic process"/>
    <property type="evidence" value="ECO:0007669"/>
    <property type="project" value="TreeGrafter"/>
</dbReference>
<dbReference type="InterPro" id="IPR017853">
    <property type="entry name" value="GH"/>
</dbReference>
<dbReference type="SMART" id="SM00642">
    <property type="entry name" value="Aamy"/>
    <property type="match status" value="1"/>
</dbReference>
<dbReference type="OrthoDB" id="9761577at2"/>
<dbReference type="Proteomes" id="UP000245981">
    <property type="component" value="Unassembled WGS sequence"/>
</dbReference>
<dbReference type="EMBL" id="QGHF01000001">
    <property type="protein sequence ID" value="PWL00577.1"/>
    <property type="molecule type" value="Genomic_DNA"/>
</dbReference>
<dbReference type="GO" id="GO:0047470">
    <property type="term" value="F:(1,4)-alpha-D-glucan 1-alpha-D-glucosylmutase activity"/>
    <property type="evidence" value="ECO:0007669"/>
    <property type="project" value="TreeGrafter"/>
</dbReference>
<dbReference type="SUPFAM" id="SSF51445">
    <property type="entry name" value="(Trans)glycosidases"/>
    <property type="match status" value="1"/>
</dbReference>
<dbReference type="NCBIfam" id="TIGR02401">
    <property type="entry name" value="trehalose_TreY"/>
    <property type="match status" value="1"/>
</dbReference>
<dbReference type="Gene3D" id="1.10.150.200">
    <property type="entry name" value="Maltooligosyl trehalose synthase, domain 3"/>
    <property type="match status" value="1"/>
</dbReference>
<dbReference type="InterPro" id="IPR006047">
    <property type="entry name" value="GH13_cat_dom"/>
</dbReference>
<dbReference type="Gene3D" id="3.20.20.80">
    <property type="entry name" value="Glycosidases"/>
    <property type="match status" value="1"/>
</dbReference>
<accession>A0A2V2BFL8</accession>
<dbReference type="GO" id="GO:0030980">
    <property type="term" value="P:alpha-glucan catabolic process"/>
    <property type="evidence" value="ECO:0007669"/>
    <property type="project" value="TreeGrafter"/>
</dbReference>
<dbReference type="Pfam" id="PF00128">
    <property type="entry name" value="Alpha-amylase"/>
    <property type="match status" value="1"/>
</dbReference>
<evidence type="ECO:0000259" key="1">
    <source>
        <dbReference type="SMART" id="SM00642"/>
    </source>
</evidence>
<dbReference type="InterPro" id="IPR012767">
    <property type="entry name" value="Trehalose_TreY"/>
</dbReference>